<dbReference type="SUPFAM" id="SSF52799">
    <property type="entry name" value="(Phosphotyrosine protein) phosphatases II"/>
    <property type="match status" value="1"/>
</dbReference>
<dbReference type="InterPro" id="IPR050348">
    <property type="entry name" value="Protein-Tyr_Phosphatase"/>
</dbReference>
<sequence>MSQRSLSSVDESDVESPSGSSLKPQTLNAGSNLTTRGLSLSVSMTDVDLDTESPALSTRFSTDDRFRVSLCEFRNYISQVLEPLNEVQCDGYDDEMEELHRRCIMANLKQFVDPRSSRLTRKNRYFNVLPFFHSRVKLSVIDSEPDSDYINANYVKVDLQGSATTYISTQAPIVGTVPDFWRMVWEQDSRIIMMLTPLHELNTDKSDMYWPKTVSKVKSFANGISVRFKSEASSHDLINRVFELFRTDTPEDARTITHFQYLGWPDHGVPGSFDSYRAVLSSYRALRDRLRCPVVVHCSAGIGRTGTFIGIDAVVDACAYISKFGRASDTVCILDVVYTMRTQRAGMVQTKVQYQFMYEFLRYCLEFHHFDLNFSL</sequence>
<feature type="region of interest" description="Disordered" evidence="1">
    <location>
        <begin position="1"/>
        <end position="30"/>
    </location>
</feature>
<dbReference type="InterPro" id="IPR016130">
    <property type="entry name" value="Tyr_Pase_AS"/>
</dbReference>
<dbReference type="PRINTS" id="PR00700">
    <property type="entry name" value="PRTYPHPHTASE"/>
</dbReference>
<evidence type="ECO:0000259" key="3">
    <source>
        <dbReference type="PROSITE" id="PS50056"/>
    </source>
</evidence>
<dbReference type="CDD" id="cd00047">
    <property type="entry name" value="PTPc"/>
    <property type="match status" value="1"/>
</dbReference>
<dbReference type="InterPro" id="IPR029021">
    <property type="entry name" value="Prot-tyrosine_phosphatase-like"/>
</dbReference>
<dbReference type="Gene3D" id="3.90.190.10">
    <property type="entry name" value="Protein tyrosine phosphatase superfamily"/>
    <property type="match status" value="1"/>
</dbReference>
<dbReference type="PROSITE" id="PS00383">
    <property type="entry name" value="TYR_PHOSPHATASE_1"/>
    <property type="match status" value="1"/>
</dbReference>
<dbReference type="InterPro" id="IPR003595">
    <property type="entry name" value="Tyr_Pase_cat"/>
</dbReference>
<proteinExistence type="predicted"/>
<dbReference type="AlphaFoldDB" id="A0A0H5QHP4"/>
<dbReference type="InterPro" id="IPR000242">
    <property type="entry name" value="PTP_cat"/>
</dbReference>
<evidence type="ECO:0000256" key="1">
    <source>
        <dbReference type="SAM" id="MobiDB-lite"/>
    </source>
</evidence>
<dbReference type="PANTHER" id="PTHR19134:SF449">
    <property type="entry name" value="TYROSINE-PROTEIN PHOSPHATASE 1"/>
    <property type="match status" value="1"/>
</dbReference>
<evidence type="ECO:0008006" key="5">
    <source>
        <dbReference type="Google" id="ProtNLM"/>
    </source>
</evidence>
<dbReference type="PROSITE" id="PS50055">
    <property type="entry name" value="TYR_PHOSPHATASE_PTP"/>
    <property type="match status" value="1"/>
</dbReference>
<dbReference type="PANTHER" id="PTHR19134">
    <property type="entry name" value="RECEPTOR-TYPE TYROSINE-PROTEIN PHOSPHATASE"/>
    <property type="match status" value="1"/>
</dbReference>
<feature type="compositionally biased region" description="Low complexity" evidence="1">
    <location>
        <begin position="1"/>
        <end position="22"/>
    </location>
</feature>
<feature type="domain" description="Tyrosine specific protein phosphatases" evidence="3">
    <location>
        <begin position="293"/>
        <end position="355"/>
    </location>
</feature>
<dbReference type="SMART" id="SM00194">
    <property type="entry name" value="PTPc"/>
    <property type="match status" value="1"/>
</dbReference>
<dbReference type="GO" id="GO:0004725">
    <property type="term" value="F:protein tyrosine phosphatase activity"/>
    <property type="evidence" value="ECO:0007669"/>
    <property type="project" value="InterPro"/>
</dbReference>
<name>A0A0H5QHP4_9EUKA</name>
<dbReference type="PROSITE" id="PS50056">
    <property type="entry name" value="TYR_PHOSPHATASE_2"/>
    <property type="match status" value="1"/>
</dbReference>
<dbReference type="SMART" id="SM00404">
    <property type="entry name" value="PTPc_motif"/>
    <property type="match status" value="1"/>
</dbReference>
<feature type="domain" description="Tyrosine-protein phosphatase" evidence="2">
    <location>
        <begin position="92"/>
        <end position="361"/>
    </location>
</feature>
<organism evidence="4">
    <name type="scientific">Spongospora subterranea</name>
    <dbReference type="NCBI Taxonomy" id="70186"/>
    <lineage>
        <taxon>Eukaryota</taxon>
        <taxon>Sar</taxon>
        <taxon>Rhizaria</taxon>
        <taxon>Endomyxa</taxon>
        <taxon>Phytomyxea</taxon>
        <taxon>Plasmodiophorida</taxon>
        <taxon>Plasmodiophoridae</taxon>
        <taxon>Spongospora</taxon>
    </lineage>
</organism>
<dbReference type="Pfam" id="PF00102">
    <property type="entry name" value="Y_phosphatase"/>
    <property type="match status" value="1"/>
</dbReference>
<accession>A0A0H5QHP4</accession>
<evidence type="ECO:0000259" key="2">
    <source>
        <dbReference type="PROSITE" id="PS50055"/>
    </source>
</evidence>
<dbReference type="InterPro" id="IPR000387">
    <property type="entry name" value="Tyr_Pase_dom"/>
</dbReference>
<reference evidence="4" key="1">
    <citation type="submission" date="2015-04" db="EMBL/GenBank/DDBJ databases">
        <title>The genome sequence of the plant pathogenic Rhizarian Plasmodiophora brassicae reveals insights in its biotrophic life cycle and the origin of chitin synthesis.</title>
        <authorList>
            <person name="Schwelm A."/>
            <person name="Fogelqvist J."/>
            <person name="Knaust A."/>
            <person name="Julke S."/>
            <person name="Lilja T."/>
            <person name="Dhandapani V."/>
            <person name="Bonilla-Rosso G."/>
            <person name="Karlsson M."/>
            <person name="Shevchenko A."/>
            <person name="Choi S.R."/>
            <person name="Kim H.G."/>
            <person name="Park J.Y."/>
            <person name="Lim Y.P."/>
            <person name="Ludwig-Muller J."/>
            <person name="Dixelius C."/>
        </authorList>
    </citation>
    <scope>NUCLEOTIDE SEQUENCE</scope>
    <source>
        <tissue evidence="4">Potato root galls</tissue>
    </source>
</reference>
<evidence type="ECO:0000313" key="4">
    <source>
        <dbReference type="EMBL" id="CRZ01498.1"/>
    </source>
</evidence>
<dbReference type="EMBL" id="HACM01001056">
    <property type="protein sequence ID" value="CRZ01498.1"/>
    <property type="molecule type" value="Transcribed_RNA"/>
</dbReference>
<protein>
    <recommendedName>
        <fullName evidence="5">Tyrosine-protein phosphatase domain-containing protein</fullName>
    </recommendedName>
</protein>